<keyword evidence="9" id="KW-0418">Kinase</keyword>
<keyword evidence="11 18" id="KW-1133">Transmembrane helix</keyword>
<dbReference type="InterPro" id="IPR002902">
    <property type="entry name" value="GNK2"/>
</dbReference>
<evidence type="ECO:0000256" key="17">
    <source>
        <dbReference type="PROSITE-ProRule" id="PRU10141"/>
    </source>
</evidence>
<dbReference type="EMBL" id="OX451735">
    <property type="protein sequence ID" value="CAI8593573.1"/>
    <property type="molecule type" value="Genomic_DNA"/>
</dbReference>
<reference evidence="22 23" key="1">
    <citation type="submission" date="2023-01" db="EMBL/GenBank/DDBJ databases">
        <authorList>
            <person name="Kreplak J."/>
        </authorList>
    </citation>
    <scope>NUCLEOTIDE SEQUENCE [LARGE SCALE GENOMIC DNA]</scope>
</reference>
<keyword evidence="8 17" id="KW-0547">Nucleotide-binding</keyword>
<dbReference type="PANTHER" id="PTHR27002">
    <property type="entry name" value="RECEPTOR-LIKE SERINE/THREONINE-PROTEIN KINASE SD1-8"/>
    <property type="match status" value="1"/>
</dbReference>
<keyword evidence="10 17" id="KW-0067">ATP-binding</keyword>
<evidence type="ECO:0000256" key="19">
    <source>
        <dbReference type="SAM" id="SignalP"/>
    </source>
</evidence>
<comment type="catalytic activity">
    <reaction evidence="15">
        <text>L-seryl-[protein] + ATP = O-phospho-L-seryl-[protein] + ADP + H(+)</text>
        <dbReference type="Rhea" id="RHEA:17989"/>
        <dbReference type="Rhea" id="RHEA-COMP:9863"/>
        <dbReference type="Rhea" id="RHEA-COMP:11604"/>
        <dbReference type="ChEBI" id="CHEBI:15378"/>
        <dbReference type="ChEBI" id="CHEBI:29999"/>
        <dbReference type="ChEBI" id="CHEBI:30616"/>
        <dbReference type="ChEBI" id="CHEBI:83421"/>
        <dbReference type="ChEBI" id="CHEBI:456216"/>
    </reaction>
</comment>
<accession>A0AAV0Z7V4</accession>
<evidence type="ECO:0000256" key="12">
    <source>
        <dbReference type="ARBA" id="ARBA00023136"/>
    </source>
</evidence>
<dbReference type="FunFam" id="3.30.430.20:FF:000012">
    <property type="entry name" value="Cysteine-rich receptor-like protein kinase 25"/>
    <property type="match status" value="2"/>
</dbReference>
<evidence type="ECO:0000256" key="15">
    <source>
        <dbReference type="ARBA" id="ARBA00047558"/>
    </source>
</evidence>
<dbReference type="FunFam" id="3.30.200.20:FF:000727">
    <property type="entry name" value="Cysteine-rich RLK (RECEPTOR-like protein kinase) 23"/>
    <property type="match status" value="1"/>
</dbReference>
<evidence type="ECO:0000313" key="23">
    <source>
        <dbReference type="Proteomes" id="UP001157006"/>
    </source>
</evidence>
<dbReference type="PROSITE" id="PS00107">
    <property type="entry name" value="PROTEIN_KINASE_ATP"/>
    <property type="match status" value="1"/>
</dbReference>
<evidence type="ECO:0000256" key="14">
    <source>
        <dbReference type="ARBA" id="ARBA00023180"/>
    </source>
</evidence>
<keyword evidence="5 18" id="KW-0812">Transmembrane</keyword>
<dbReference type="SUPFAM" id="SSF56112">
    <property type="entry name" value="Protein kinase-like (PK-like)"/>
    <property type="match status" value="1"/>
</dbReference>
<evidence type="ECO:0000256" key="4">
    <source>
        <dbReference type="ARBA" id="ARBA00022679"/>
    </source>
</evidence>
<dbReference type="CDD" id="cd14066">
    <property type="entry name" value="STKc_IRAK"/>
    <property type="match status" value="1"/>
</dbReference>
<dbReference type="InterPro" id="IPR011009">
    <property type="entry name" value="Kinase-like_dom_sf"/>
</dbReference>
<feature type="transmembrane region" description="Helical" evidence="18">
    <location>
        <begin position="515"/>
        <end position="538"/>
    </location>
</feature>
<dbReference type="Pfam" id="PF00069">
    <property type="entry name" value="Pkinase"/>
    <property type="match status" value="1"/>
</dbReference>
<keyword evidence="7" id="KW-0677">Repeat</keyword>
<dbReference type="Gene3D" id="3.30.430.20">
    <property type="entry name" value="Gnk2 domain, C-X8-C-X2-C motif"/>
    <property type="match status" value="4"/>
</dbReference>
<dbReference type="CDD" id="cd23509">
    <property type="entry name" value="Gnk2-like"/>
    <property type="match status" value="4"/>
</dbReference>
<feature type="binding site" evidence="17">
    <location>
        <position position="607"/>
    </location>
    <ligand>
        <name>ATP</name>
        <dbReference type="ChEBI" id="CHEBI:30616"/>
    </ligand>
</feature>
<keyword evidence="3" id="KW-0597">Phosphoprotein</keyword>
<keyword evidence="13" id="KW-0675">Receptor</keyword>
<dbReference type="GO" id="GO:0005886">
    <property type="term" value="C:plasma membrane"/>
    <property type="evidence" value="ECO:0007669"/>
    <property type="project" value="TreeGrafter"/>
</dbReference>
<evidence type="ECO:0000256" key="7">
    <source>
        <dbReference type="ARBA" id="ARBA00022737"/>
    </source>
</evidence>
<dbReference type="InterPro" id="IPR000719">
    <property type="entry name" value="Prot_kinase_dom"/>
</dbReference>
<evidence type="ECO:0000256" key="9">
    <source>
        <dbReference type="ARBA" id="ARBA00022777"/>
    </source>
</evidence>
<dbReference type="AlphaFoldDB" id="A0AAV0Z7V4"/>
<dbReference type="Gene3D" id="3.30.200.20">
    <property type="entry name" value="Phosphorylase Kinase, domain 1"/>
    <property type="match status" value="1"/>
</dbReference>
<keyword evidence="2" id="KW-0723">Serine/threonine-protein kinase</keyword>
<evidence type="ECO:0000256" key="13">
    <source>
        <dbReference type="ARBA" id="ARBA00023170"/>
    </source>
</evidence>
<dbReference type="InterPro" id="IPR038408">
    <property type="entry name" value="GNK2_sf"/>
</dbReference>
<feature type="domain" description="Gnk2-homologous" evidence="21">
    <location>
        <begin position="143"/>
        <end position="248"/>
    </location>
</feature>
<feature type="domain" description="Gnk2-homologous" evidence="21">
    <location>
        <begin position="380"/>
        <end position="488"/>
    </location>
</feature>
<comment type="catalytic activity">
    <reaction evidence="16">
        <text>L-threonyl-[protein] + ATP = O-phospho-L-threonyl-[protein] + ADP + H(+)</text>
        <dbReference type="Rhea" id="RHEA:46608"/>
        <dbReference type="Rhea" id="RHEA-COMP:11060"/>
        <dbReference type="Rhea" id="RHEA-COMP:11605"/>
        <dbReference type="ChEBI" id="CHEBI:15378"/>
        <dbReference type="ChEBI" id="CHEBI:30013"/>
        <dbReference type="ChEBI" id="CHEBI:30616"/>
        <dbReference type="ChEBI" id="CHEBI:61977"/>
        <dbReference type="ChEBI" id="CHEBI:456216"/>
    </reaction>
</comment>
<protein>
    <recommendedName>
        <fullName evidence="24">Cysteine-rich receptor-like protein kinase 25</fullName>
    </recommendedName>
</protein>
<evidence type="ECO:0000256" key="18">
    <source>
        <dbReference type="SAM" id="Phobius"/>
    </source>
</evidence>
<feature type="domain" description="Gnk2-homologous" evidence="21">
    <location>
        <begin position="274"/>
        <end position="374"/>
    </location>
</feature>
<proteinExistence type="predicted"/>
<feature type="chain" id="PRO_5043314666" description="Cysteine-rich receptor-like protein kinase 25" evidence="19">
    <location>
        <begin position="24"/>
        <end position="909"/>
    </location>
</feature>
<dbReference type="Proteomes" id="UP001157006">
    <property type="component" value="Chromosome 1S"/>
</dbReference>
<dbReference type="Gene3D" id="1.10.510.10">
    <property type="entry name" value="Transferase(Phosphotransferase) domain 1"/>
    <property type="match status" value="1"/>
</dbReference>
<evidence type="ECO:0000256" key="3">
    <source>
        <dbReference type="ARBA" id="ARBA00022553"/>
    </source>
</evidence>
<evidence type="ECO:0008006" key="24">
    <source>
        <dbReference type="Google" id="ProtNLM"/>
    </source>
</evidence>
<dbReference type="InterPro" id="IPR017441">
    <property type="entry name" value="Protein_kinase_ATP_BS"/>
</dbReference>
<dbReference type="GO" id="GO:0004674">
    <property type="term" value="F:protein serine/threonine kinase activity"/>
    <property type="evidence" value="ECO:0007669"/>
    <property type="project" value="UniProtKB-KW"/>
</dbReference>
<keyword evidence="6 19" id="KW-0732">Signal</keyword>
<dbReference type="PROSITE" id="PS50011">
    <property type="entry name" value="PROTEIN_KINASE_DOM"/>
    <property type="match status" value="1"/>
</dbReference>
<keyword evidence="12 18" id="KW-0472">Membrane</keyword>
<feature type="signal peptide" evidence="19">
    <location>
        <begin position="1"/>
        <end position="23"/>
    </location>
</feature>
<keyword evidence="4" id="KW-0808">Transferase</keyword>
<dbReference type="GO" id="GO:0042742">
    <property type="term" value="P:defense response to bacterium"/>
    <property type="evidence" value="ECO:0007669"/>
    <property type="project" value="TreeGrafter"/>
</dbReference>
<sequence length="909" mass="102587">MAYSKILLFYIFVRFICFATINAQDNPTFLYNFCSENETTTANSTFHVNLMTLLSSLSSKSNENTEFYNTTGTAINSSDSDDAYGLFMCRGDVPSQLCHECIVNATQKLSSDSDCSLSKRAVIWYNECMVRYSNNSFFSTVYTSPGVSMINTNNVSTPKSFMPLLSLTMNQTAEKAANNNKMYATNEAKVSKFQTLYCLAQCTPGLSPNDCRTCLSAGIDYLPRCCDGKQGGRVLFPSCNVRYELYPFYRSSNASPTNRLVPETNDSKQDADFSKDPFYLGYNCSSSNSTITEKNFKSLLSYLSSSTTSGRTFYTTNVEDLVYGLFMCRGDLPSSLCGECVKNATDRIYSNCLSSQEGIIWYSHCLVRYSYQSLFSNMETSPMYRHINITTYSISDQNLFTNILSNHLSQQADDTADSADKYTTNSLKLNDVQTLYTLEQCTPDLSSGECSSCLKDVIGESIPWSYLGSIGGRIIYPSCNIRFELFQFYNQVGEAQPPGTPPLPGTPPSRNKEKWRLVAIVVPVVILVVLFLIGYYYVLKRKGRKSRRTILRENFGEESATLEPMRFDWVVIEAVSNNFSKDNYIGKGGFGKVYKGTLLDGRQVAIKRLSINSKQGVEEFKNEVLLIAKLQHRNLVTFIGFCLEEHEKILIYEFVPNKSLDYFLFDSQCKKSLTWVERFNIIGGIVRGILYMHELSRLKVIHRDLKPSNILLDENMIPKISDFGLARIVEISQDKRTTKRIIGTYGYMPPEYAMFGKYSEKSDIYSFGVMLLEIIAGRKNTSSSTQYQDAEGVNGLLNHVWRQWKDQTPLSILDPNIEEDYSKIEVTKCIQIGLLCVQHNPDARPSIVTVASYLSNYSIELPTPQEPIFFHHGRTISKSHAQESSSTQSANSSSLFSLNEMSISNFIPR</sequence>
<dbReference type="PROSITE" id="PS51473">
    <property type="entry name" value="GNK2"/>
    <property type="match status" value="4"/>
</dbReference>
<evidence type="ECO:0000256" key="5">
    <source>
        <dbReference type="ARBA" id="ARBA00022692"/>
    </source>
</evidence>
<evidence type="ECO:0000313" key="22">
    <source>
        <dbReference type="EMBL" id="CAI8593573.1"/>
    </source>
</evidence>
<dbReference type="FunFam" id="1.10.510.10:FF:000129">
    <property type="entry name" value="cysteine-rich receptor-like protein kinase 10"/>
    <property type="match status" value="1"/>
</dbReference>
<dbReference type="PANTHER" id="PTHR27002:SF402">
    <property type="entry name" value="CYSTEINE-RICH RECEPTOR-KINASE-LIKE PROTEIN"/>
    <property type="match status" value="1"/>
</dbReference>
<evidence type="ECO:0000259" key="21">
    <source>
        <dbReference type="PROSITE" id="PS51473"/>
    </source>
</evidence>
<evidence type="ECO:0000256" key="10">
    <source>
        <dbReference type="ARBA" id="ARBA00022840"/>
    </source>
</evidence>
<comment type="subcellular location">
    <subcellularLocation>
        <location evidence="1">Membrane</location>
        <topology evidence="1">Single-pass membrane protein</topology>
    </subcellularLocation>
</comment>
<dbReference type="GO" id="GO:0005524">
    <property type="term" value="F:ATP binding"/>
    <property type="evidence" value="ECO:0007669"/>
    <property type="project" value="UniProtKB-UniRule"/>
</dbReference>
<evidence type="ECO:0000256" key="2">
    <source>
        <dbReference type="ARBA" id="ARBA00022527"/>
    </source>
</evidence>
<evidence type="ECO:0000256" key="16">
    <source>
        <dbReference type="ARBA" id="ARBA00047951"/>
    </source>
</evidence>
<name>A0AAV0Z7V4_VICFA</name>
<evidence type="ECO:0000256" key="1">
    <source>
        <dbReference type="ARBA" id="ARBA00004167"/>
    </source>
</evidence>
<evidence type="ECO:0000256" key="11">
    <source>
        <dbReference type="ARBA" id="ARBA00022989"/>
    </source>
</evidence>
<dbReference type="PROSITE" id="PS00108">
    <property type="entry name" value="PROTEIN_KINASE_ST"/>
    <property type="match status" value="1"/>
</dbReference>
<keyword evidence="23" id="KW-1185">Reference proteome</keyword>
<feature type="domain" description="Gnk2-homologous" evidence="21">
    <location>
        <begin position="28"/>
        <end position="137"/>
    </location>
</feature>
<feature type="domain" description="Protein kinase" evidence="20">
    <location>
        <begin position="579"/>
        <end position="869"/>
    </location>
</feature>
<keyword evidence="14" id="KW-0325">Glycoprotein</keyword>
<dbReference type="Pfam" id="PF01657">
    <property type="entry name" value="Stress-antifung"/>
    <property type="match status" value="4"/>
</dbReference>
<dbReference type="InterPro" id="IPR008271">
    <property type="entry name" value="Ser/Thr_kinase_AS"/>
</dbReference>
<gene>
    <name evidence="22" type="ORF">VFH_I097960</name>
</gene>
<organism evidence="22 23">
    <name type="scientific">Vicia faba</name>
    <name type="common">Broad bean</name>
    <name type="synonym">Faba vulgaris</name>
    <dbReference type="NCBI Taxonomy" id="3906"/>
    <lineage>
        <taxon>Eukaryota</taxon>
        <taxon>Viridiplantae</taxon>
        <taxon>Streptophyta</taxon>
        <taxon>Embryophyta</taxon>
        <taxon>Tracheophyta</taxon>
        <taxon>Spermatophyta</taxon>
        <taxon>Magnoliopsida</taxon>
        <taxon>eudicotyledons</taxon>
        <taxon>Gunneridae</taxon>
        <taxon>Pentapetalae</taxon>
        <taxon>rosids</taxon>
        <taxon>fabids</taxon>
        <taxon>Fabales</taxon>
        <taxon>Fabaceae</taxon>
        <taxon>Papilionoideae</taxon>
        <taxon>50 kb inversion clade</taxon>
        <taxon>NPAAA clade</taxon>
        <taxon>Hologalegina</taxon>
        <taxon>IRL clade</taxon>
        <taxon>Fabeae</taxon>
        <taxon>Vicia</taxon>
    </lineage>
</organism>
<evidence type="ECO:0000256" key="6">
    <source>
        <dbReference type="ARBA" id="ARBA00022729"/>
    </source>
</evidence>
<evidence type="ECO:0000256" key="8">
    <source>
        <dbReference type="ARBA" id="ARBA00022741"/>
    </source>
</evidence>
<dbReference type="SMART" id="SM00220">
    <property type="entry name" value="S_TKc"/>
    <property type="match status" value="1"/>
</dbReference>
<evidence type="ECO:0000259" key="20">
    <source>
        <dbReference type="PROSITE" id="PS50011"/>
    </source>
</evidence>
<dbReference type="FunFam" id="3.30.430.20:FF:000013">
    <property type="entry name" value="Cysteine-rich RLK (RECEPTOR-like protein kinase) 23"/>
    <property type="match status" value="1"/>
</dbReference>